<feature type="transmembrane region" description="Helical" evidence="6">
    <location>
        <begin position="185"/>
        <end position="201"/>
    </location>
</feature>
<dbReference type="Proteomes" id="UP000762676">
    <property type="component" value="Unassembled WGS sequence"/>
</dbReference>
<evidence type="ECO:0000313" key="9">
    <source>
        <dbReference type="Proteomes" id="UP000762676"/>
    </source>
</evidence>
<dbReference type="PROSITE" id="PS50262">
    <property type="entry name" value="G_PROTEIN_RECEP_F1_2"/>
    <property type="match status" value="1"/>
</dbReference>
<feature type="compositionally biased region" description="Polar residues" evidence="5">
    <location>
        <begin position="25"/>
        <end position="37"/>
    </location>
</feature>
<keyword evidence="8" id="KW-0675">Receptor</keyword>
<evidence type="ECO:0000256" key="3">
    <source>
        <dbReference type="ARBA" id="ARBA00022989"/>
    </source>
</evidence>
<comment type="caution">
    <text evidence="8">The sequence shown here is derived from an EMBL/GenBank/DDBJ whole genome shotgun (WGS) entry which is preliminary data.</text>
</comment>
<dbReference type="PRINTS" id="PR00237">
    <property type="entry name" value="GPCRRHODOPSN"/>
</dbReference>
<dbReference type="Gene3D" id="1.20.1070.10">
    <property type="entry name" value="Rhodopsin 7-helix transmembrane proteins"/>
    <property type="match status" value="1"/>
</dbReference>
<dbReference type="InterPro" id="IPR017452">
    <property type="entry name" value="GPCR_Rhodpsn_7TM"/>
</dbReference>
<evidence type="ECO:0000256" key="6">
    <source>
        <dbReference type="SAM" id="Phobius"/>
    </source>
</evidence>
<evidence type="ECO:0000256" key="2">
    <source>
        <dbReference type="ARBA" id="ARBA00022692"/>
    </source>
</evidence>
<comment type="subcellular location">
    <subcellularLocation>
        <location evidence="1">Membrane</location>
    </subcellularLocation>
</comment>
<proteinExistence type="predicted"/>
<evidence type="ECO:0000256" key="1">
    <source>
        <dbReference type="ARBA" id="ARBA00004370"/>
    </source>
</evidence>
<evidence type="ECO:0000313" key="8">
    <source>
        <dbReference type="EMBL" id="GFR65608.1"/>
    </source>
</evidence>
<feature type="transmembrane region" description="Helical" evidence="6">
    <location>
        <begin position="155"/>
        <end position="178"/>
    </location>
</feature>
<gene>
    <name evidence="8" type="ORF">ElyMa_001951300</name>
</gene>
<name>A0AAV4EX49_9GAST</name>
<dbReference type="SUPFAM" id="SSF81321">
    <property type="entry name" value="Family A G protein-coupled receptor-like"/>
    <property type="match status" value="1"/>
</dbReference>
<keyword evidence="2 6" id="KW-0812">Transmembrane</keyword>
<organism evidence="8 9">
    <name type="scientific">Elysia marginata</name>
    <dbReference type="NCBI Taxonomy" id="1093978"/>
    <lineage>
        <taxon>Eukaryota</taxon>
        <taxon>Metazoa</taxon>
        <taxon>Spiralia</taxon>
        <taxon>Lophotrochozoa</taxon>
        <taxon>Mollusca</taxon>
        <taxon>Gastropoda</taxon>
        <taxon>Heterobranchia</taxon>
        <taxon>Euthyneura</taxon>
        <taxon>Panpulmonata</taxon>
        <taxon>Sacoglossa</taxon>
        <taxon>Placobranchoidea</taxon>
        <taxon>Plakobranchidae</taxon>
        <taxon>Elysia</taxon>
    </lineage>
</organism>
<evidence type="ECO:0000256" key="5">
    <source>
        <dbReference type="SAM" id="MobiDB-lite"/>
    </source>
</evidence>
<feature type="region of interest" description="Disordered" evidence="5">
    <location>
        <begin position="14"/>
        <end position="40"/>
    </location>
</feature>
<dbReference type="PANTHER" id="PTHR46641">
    <property type="entry name" value="FMRFAMIDE RECEPTOR-RELATED"/>
    <property type="match status" value="1"/>
</dbReference>
<evidence type="ECO:0000259" key="7">
    <source>
        <dbReference type="PROSITE" id="PS50262"/>
    </source>
</evidence>
<dbReference type="GO" id="GO:0004930">
    <property type="term" value="F:G protein-coupled receptor activity"/>
    <property type="evidence" value="ECO:0007669"/>
    <property type="project" value="InterPro"/>
</dbReference>
<dbReference type="GO" id="GO:0016020">
    <property type="term" value="C:membrane"/>
    <property type="evidence" value="ECO:0007669"/>
    <property type="project" value="UniProtKB-SubCell"/>
</dbReference>
<dbReference type="Pfam" id="PF00001">
    <property type="entry name" value="7tm_1"/>
    <property type="match status" value="1"/>
</dbReference>
<dbReference type="InterPro" id="IPR052954">
    <property type="entry name" value="GPCR-Ligand_Int"/>
</dbReference>
<sequence length="277" mass="30543">MLCLVYLNAEHTEPTVAQEPHGEASSWSGSSRPTDTALTEPLSGHFSAMWSSETTKTTPSQKNSQNIVRSNEASYNSSLELAVDKAVKTNSLESGGRSSFATDVPRILKSPNTTDIEGVGKVTPEMTEGESIQDKKEGLIDIETKDLILEIVNCYFIPIVCPFGLMGNIFSLVVLLCLHKGNNSTNVLLVALTVSDLGYVITTLMRKLSCVVSKIDPERGWWLNIIFLPQVYMFNRVFNHVTSFTTMVISIERFVAVVWPFKVYSSPPAPYNLVVGE</sequence>
<accession>A0AAV4EX49</accession>
<keyword evidence="9" id="KW-1185">Reference proteome</keyword>
<reference evidence="8 9" key="1">
    <citation type="journal article" date="2021" name="Elife">
        <title>Chloroplast acquisition without the gene transfer in kleptoplastic sea slugs, Plakobranchus ocellatus.</title>
        <authorList>
            <person name="Maeda T."/>
            <person name="Takahashi S."/>
            <person name="Yoshida T."/>
            <person name="Shimamura S."/>
            <person name="Takaki Y."/>
            <person name="Nagai Y."/>
            <person name="Toyoda A."/>
            <person name="Suzuki Y."/>
            <person name="Arimoto A."/>
            <person name="Ishii H."/>
            <person name="Satoh N."/>
            <person name="Nishiyama T."/>
            <person name="Hasebe M."/>
            <person name="Maruyama T."/>
            <person name="Minagawa J."/>
            <person name="Obokata J."/>
            <person name="Shigenobu S."/>
        </authorList>
    </citation>
    <scope>NUCLEOTIDE SEQUENCE [LARGE SCALE GENOMIC DNA]</scope>
</reference>
<dbReference type="AlphaFoldDB" id="A0AAV4EX49"/>
<keyword evidence="3 6" id="KW-1133">Transmembrane helix</keyword>
<dbReference type="EMBL" id="BMAT01003962">
    <property type="protein sequence ID" value="GFR65608.1"/>
    <property type="molecule type" value="Genomic_DNA"/>
</dbReference>
<protein>
    <submittedName>
        <fullName evidence="8">FMRFamide receptor</fullName>
    </submittedName>
</protein>
<dbReference type="PANTHER" id="PTHR46641:SF2">
    <property type="entry name" value="FMRFAMIDE RECEPTOR"/>
    <property type="match status" value="1"/>
</dbReference>
<feature type="domain" description="G-protein coupled receptors family 1 profile" evidence="7">
    <location>
        <begin position="167"/>
        <end position="277"/>
    </location>
</feature>
<evidence type="ECO:0000256" key="4">
    <source>
        <dbReference type="ARBA" id="ARBA00023136"/>
    </source>
</evidence>
<dbReference type="InterPro" id="IPR000276">
    <property type="entry name" value="GPCR_Rhodpsn"/>
</dbReference>
<feature type="transmembrane region" description="Helical" evidence="6">
    <location>
        <begin position="221"/>
        <end position="238"/>
    </location>
</feature>
<keyword evidence="4 6" id="KW-0472">Membrane</keyword>